<gene>
    <name evidence="2" type="ORF">A3D03_03920</name>
</gene>
<dbReference type="InterPro" id="IPR041698">
    <property type="entry name" value="Methyltransf_25"/>
</dbReference>
<protein>
    <recommendedName>
        <fullName evidence="1">Methyltransferase domain-containing protein</fullName>
    </recommendedName>
</protein>
<dbReference type="Gene3D" id="3.40.50.150">
    <property type="entry name" value="Vaccinia Virus protein VP39"/>
    <property type="match status" value="1"/>
</dbReference>
<evidence type="ECO:0000259" key="1">
    <source>
        <dbReference type="Pfam" id="PF13649"/>
    </source>
</evidence>
<feature type="domain" description="Methyltransferase" evidence="1">
    <location>
        <begin position="44"/>
        <end position="129"/>
    </location>
</feature>
<sequence length="204" mass="23116">MNIFHTILKNPLAYTYLRKLAAGNQNNTKQFILSAVKKYHCSSVLDLCCGTGDFAIFDNTIRYVGIDSNSLFISYARNKYRNFKNISFQSKNILKDEIQGKYDAILLISSIHHFSDREMGKIINKILLCTKKVIIVADIIPDPPSIIGKFLISLDSGSTMREADDKITLFKNAGLPQLLITKTGIVQSLFAYQYTFIVHLKRPK</sequence>
<name>A0A1F6A7S6_9BACT</name>
<evidence type="ECO:0000313" key="3">
    <source>
        <dbReference type="Proteomes" id="UP000177092"/>
    </source>
</evidence>
<dbReference type="Proteomes" id="UP000177092">
    <property type="component" value="Unassembled WGS sequence"/>
</dbReference>
<dbReference type="EMBL" id="MFJN01000034">
    <property type="protein sequence ID" value="OGG20800.1"/>
    <property type="molecule type" value="Genomic_DNA"/>
</dbReference>
<dbReference type="AlphaFoldDB" id="A0A1F6A7S6"/>
<organism evidence="2 3">
    <name type="scientific">Candidatus Gottesmanbacteria bacterium RIFCSPHIGHO2_02_FULL_40_13</name>
    <dbReference type="NCBI Taxonomy" id="1798384"/>
    <lineage>
        <taxon>Bacteria</taxon>
        <taxon>Candidatus Gottesmaniibacteriota</taxon>
    </lineage>
</organism>
<accession>A0A1F6A7S6</accession>
<dbReference type="Pfam" id="PF13649">
    <property type="entry name" value="Methyltransf_25"/>
    <property type="match status" value="1"/>
</dbReference>
<dbReference type="InterPro" id="IPR029063">
    <property type="entry name" value="SAM-dependent_MTases_sf"/>
</dbReference>
<evidence type="ECO:0000313" key="2">
    <source>
        <dbReference type="EMBL" id="OGG20800.1"/>
    </source>
</evidence>
<proteinExistence type="predicted"/>
<reference evidence="2 3" key="1">
    <citation type="journal article" date="2016" name="Nat. Commun.">
        <title>Thousands of microbial genomes shed light on interconnected biogeochemical processes in an aquifer system.</title>
        <authorList>
            <person name="Anantharaman K."/>
            <person name="Brown C.T."/>
            <person name="Hug L.A."/>
            <person name="Sharon I."/>
            <person name="Castelle C.J."/>
            <person name="Probst A.J."/>
            <person name="Thomas B.C."/>
            <person name="Singh A."/>
            <person name="Wilkins M.J."/>
            <person name="Karaoz U."/>
            <person name="Brodie E.L."/>
            <person name="Williams K.H."/>
            <person name="Hubbard S.S."/>
            <person name="Banfield J.F."/>
        </authorList>
    </citation>
    <scope>NUCLEOTIDE SEQUENCE [LARGE SCALE GENOMIC DNA]</scope>
</reference>
<comment type="caution">
    <text evidence="2">The sequence shown here is derived from an EMBL/GenBank/DDBJ whole genome shotgun (WGS) entry which is preliminary data.</text>
</comment>
<dbReference type="SUPFAM" id="SSF53335">
    <property type="entry name" value="S-adenosyl-L-methionine-dependent methyltransferases"/>
    <property type="match status" value="1"/>
</dbReference>
<dbReference type="STRING" id="1798384.A3D03_03920"/>
<dbReference type="CDD" id="cd02440">
    <property type="entry name" value="AdoMet_MTases"/>
    <property type="match status" value="1"/>
</dbReference>